<evidence type="ECO:0000259" key="3">
    <source>
        <dbReference type="PROSITE" id="PS50158"/>
    </source>
</evidence>
<dbReference type="EnsemblPlants" id="TuG1812G0700005123.01.T01">
    <property type="protein sequence ID" value="TuG1812G0700005123.01.T01"/>
    <property type="gene ID" value="TuG1812G0700005123.01"/>
</dbReference>
<dbReference type="SUPFAM" id="SSF57756">
    <property type="entry name" value="Retrovirus zinc finger-like domains"/>
    <property type="match status" value="1"/>
</dbReference>
<reference evidence="4" key="3">
    <citation type="submission" date="2022-06" db="UniProtKB">
        <authorList>
            <consortium name="EnsemblPlants"/>
        </authorList>
    </citation>
    <scope>IDENTIFICATION</scope>
</reference>
<feature type="region of interest" description="Disordered" evidence="2">
    <location>
        <begin position="113"/>
        <end position="221"/>
    </location>
</feature>
<dbReference type="Proteomes" id="UP000015106">
    <property type="component" value="Chromosome 7"/>
</dbReference>
<name>A0A8R7R7H5_TRIUA</name>
<protein>
    <recommendedName>
        <fullName evidence="3">CCHC-type domain-containing protein</fullName>
    </recommendedName>
</protein>
<feature type="domain" description="CCHC-type" evidence="3">
    <location>
        <begin position="45"/>
        <end position="60"/>
    </location>
</feature>
<keyword evidence="1" id="KW-0479">Metal-binding</keyword>
<dbReference type="InterPro" id="IPR036875">
    <property type="entry name" value="Znf_CCHC_sf"/>
</dbReference>
<dbReference type="Gramene" id="TuG1812G0700005123.01.T01">
    <property type="protein sequence ID" value="TuG1812G0700005123.01.T01"/>
    <property type="gene ID" value="TuG1812G0700005123.01"/>
</dbReference>
<feature type="compositionally biased region" description="Pro residues" evidence="2">
    <location>
        <begin position="193"/>
        <end position="205"/>
    </location>
</feature>
<organism evidence="4 5">
    <name type="scientific">Triticum urartu</name>
    <name type="common">Red wild einkorn</name>
    <name type="synonym">Crithodium urartu</name>
    <dbReference type="NCBI Taxonomy" id="4572"/>
    <lineage>
        <taxon>Eukaryota</taxon>
        <taxon>Viridiplantae</taxon>
        <taxon>Streptophyta</taxon>
        <taxon>Embryophyta</taxon>
        <taxon>Tracheophyta</taxon>
        <taxon>Spermatophyta</taxon>
        <taxon>Magnoliopsida</taxon>
        <taxon>Liliopsida</taxon>
        <taxon>Poales</taxon>
        <taxon>Poaceae</taxon>
        <taxon>BOP clade</taxon>
        <taxon>Pooideae</taxon>
        <taxon>Triticodae</taxon>
        <taxon>Triticeae</taxon>
        <taxon>Triticinae</taxon>
        <taxon>Triticum</taxon>
    </lineage>
</organism>
<dbReference type="Pfam" id="PF00098">
    <property type="entry name" value="zf-CCHC"/>
    <property type="match status" value="1"/>
</dbReference>
<reference evidence="5" key="1">
    <citation type="journal article" date="2013" name="Nature">
        <title>Draft genome of the wheat A-genome progenitor Triticum urartu.</title>
        <authorList>
            <person name="Ling H.Q."/>
            <person name="Zhao S."/>
            <person name="Liu D."/>
            <person name="Wang J."/>
            <person name="Sun H."/>
            <person name="Zhang C."/>
            <person name="Fan H."/>
            <person name="Li D."/>
            <person name="Dong L."/>
            <person name="Tao Y."/>
            <person name="Gao C."/>
            <person name="Wu H."/>
            <person name="Li Y."/>
            <person name="Cui Y."/>
            <person name="Guo X."/>
            <person name="Zheng S."/>
            <person name="Wang B."/>
            <person name="Yu K."/>
            <person name="Liang Q."/>
            <person name="Yang W."/>
            <person name="Lou X."/>
            <person name="Chen J."/>
            <person name="Feng M."/>
            <person name="Jian J."/>
            <person name="Zhang X."/>
            <person name="Luo G."/>
            <person name="Jiang Y."/>
            <person name="Liu J."/>
            <person name="Wang Z."/>
            <person name="Sha Y."/>
            <person name="Zhang B."/>
            <person name="Wu H."/>
            <person name="Tang D."/>
            <person name="Shen Q."/>
            <person name="Xue P."/>
            <person name="Zou S."/>
            <person name="Wang X."/>
            <person name="Liu X."/>
            <person name="Wang F."/>
            <person name="Yang Y."/>
            <person name="An X."/>
            <person name="Dong Z."/>
            <person name="Zhang K."/>
            <person name="Zhang X."/>
            <person name="Luo M.C."/>
            <person name="Dvorak J."/>
            <person name="Tong Y."/>
            <person name="Wang J."/>
            <person name="Yang H."/>
            <person name="Li Z."/>
            <person name="Wang D."/>
            <person name="Zhang A."/>
            <person name="Wang J."/>
        </authorList>
    </citation>
    <scope>NUCLEOTIDE SEQUENCE</scope>
    <source>
        <strain evidence="5">cv. G1812</strain>
    </source>
</reference>
<keyword evidence="5" id="KW-1185">Reference proteome</keyword>
<feature type="region of interest" description="Disordered" evidence="2">
    <location>
        <begin position="72"/>
        <end position="98"/>
    </location>
</feature>
<dbReference type="GO" id="GO:0003676">
    <property type="term" value="F:nucleic acid binding"/>
    <property type="evidence" value="ECO:0007669"/>
    <property type="project" value="InterPro"/>
</dbReference>
<reference evidence="4" key="2">
    <citation type="submission" date="2018-03" db="EMBL/GenBank/DDBJ databases">
        <title>The Triticum urartu genome reveals the dynamic nature of wheat genome evolution.</title>
        <authorList>
            <person name="Ling H."/>
            <person name="Ma B."/>
            <person name="Shi X."/>
            <person name="Liu H."/>
            <person name="Dong L."/>
            <person name="Sun H."/>
            <person name="Cao Y."/>
            <person name="Gao Q."/>
            <person name="Zheng S."/>
            <person name="Li Y."/>
            <person name="Yu Y."/>
            <person name="Du H."/>
            <person name="Qi M."/>
            <person name="Li Y."/>
            <person name="Yu H."/>
            <person name="Cui Y."/>
            <person name="Wang N."/>
            <person name="Chen C."/>
            <person name="Wu H."/>
            <person name="Zhao Y."/>
            <person name="Zhang J."/>
            <person name="Li Y."/>
            <person name="Zhou W."/>
            <person name="Zhang B."/>
            <person name="Hu W."/>
            <person name="Eijk M."/>
            <person name="Tang J."/>
            <person name="Witsenboer H."/>
            <person name="Zhao S."/>
            <person name="Li Z."/>
            <person name="Zhang A."/>
            <person name="Wang D."/>
            <person name="Liang C."/>
        </authorList>
    </citation>
    <scope>NUCLEOTIDE SEQUENCE [LARGE SCALE GENOMIC DNA]</scope>
    <source>
        <strain evidence="4">cv. G1812</strain>
    </source>
</reference>
<feature type="compositionally biased region" description="Basic residues" evidence="2">
    <location>
        <begin position="175"/>
        <end position="187"/>
    </location>
</feature>
<evidence type="ECO:0000313" key="4">
    <source>
        <dbReference type="EnsemblPlants" id="TuG1812G0700005123.01.T01"/>
    </source>
</evidence>
<evidence type="ECO:0000256" key="2">
    <source>
        <dbReference type="SAM" id="MobiDB-lite"/>
    </source>
</evidence>
<dbReference type="InterPro" id="IPR001878">
    <property type="entry name" value="Znf_CCHC"/>
</dbReference>
<dbReference type="AlphaFoldDB" id="A0A8R7R7H5"/>
<keyword evidence="1" id="KW-0863">Zinc-finger</keyword>
<evidence type="ECO:0000256" key="1">
    <source>
        <dbReference type="PROSITE-ProRule" id="PRU00047"/>
    </source>
</evidence>
<dbReference type="PROSITE" id="PS50158">
    <property type="entry name" value="ZF_CCHC"/>
    <property type="match status" value="1"/>
</dbReference>
<dbReference type="Gene3D" id="4.10.60.10">
    <property type="entry name" value="Zinc finger, CCHC-type"/>
    <property type="match status" value="1"/>
</dbReference>
<sequence length="221" mass="24435">MTDKSQWIQVDLGVKVHPPLQQTVAGRPRVQRIRGWLEPGRKIVKCKRCGEPGHMQKTCKVPNPEYMAVDDDIPIEDPSTPTNKRKKCGETTATTDGDATDDEVLINLIRKRARTTPQKPKAPEKVNAPAKKKTPVKIAAVEEKTKKKTPVKKATTQQKTKKKTPVKKVASQEKAKKKTSKGKKVKKNVPFAPVIPPPPPPPPEGQPTNGAKRSLLYWLGG</sequence>
<proteinExistence type="predicted"/>
<keyword evidence="1" id="KW-0862">Zinc</keyword>
<dbReference type="GO" id="GO:0008270">
    <property type="term" value="F:zinc ion binding"/>
    <property type="evidence" value="ECO:0007669"/>
    <property type="project" value="UniProtKB-KW"/>
</dbReference>
<evidence type="ECO:0000313" key="5">
    <source>
        <dbReference type="Proteomes" id="UP000015106"/>
    </source>
</evidence>
<accession>A0A8R7R7H5</accession>